<feature type="region of interest" description="Disordered" evidence="1">
    <location>
        <begin position="167"/>
        <end position="193"/>
    </location>
</feature>
<evidence type="ECO:0000313" key="2">
    <source>
        <dbReference type="Ensembl" id="ENSACOP00000007735.1"/>
    </source>
</evidence>
<evidence type="ECO:0000313" key="3">
    <source>
        <dbReference type="Proteomes" id="UP000694522"/>
    </source>
</evidence>
<keyword evidence="3" id="KW-1185">Reference proteome</keyword>
<dbReference type="AlphaFoldDB" id="A0A8B9FDG0"/>
<protein>
    <submittedName>
        <fullName evidence="2">Uncharacterized protein</fullName>
    </submittedName>
</protein>
<accession>A0A8B9FDG0</accession>
<sequence>MYGCCSLGAHAAKLGDATSGWQCHPSVTCSLGPQIKRFLKEDSEEAELSQLLQDCPPVDSPRNVEPPESWQEPGHPLCGVGRLPPDVDKRDARIFSRSQPLDIQQHIAAPAPPSPNRPRSPWGQLDPYDSSEVQDASVGRGGQRAAGLTAENILALHSQRVRAGMASSRVAPTLGDPLGGQEEGVSCWGGAEG</sequence>
<feature type="region of interest" description="Disordered" evidence="1">
    <location>
        <begin position="52"/>
        <end position="145"/>
    </location>
</feature>
<feature type="compositionally biased region" description="Basic and acidic residues" evidence="1">
    <location>
        <begin position="85"/>
        <end position="94"/>
    </location>
</feature>
<proteinExistence type="predicted"/>
<evidence type="ECO:0000256" key="1">
    <source>
        <dbReference type="SAM" id="MobiDB-lite"/>
    </source>
</evidence>
<reference evidence="2" key="2">
    <citation type="submission" date="2025-09" db="UniProtKB">
        <authorList>
            <consortium name="Ensembl"/>
        </authorList>
    </citation>
    <scope>IDENTIFICATION</scope>
</reference>
<name>A0A8B9FDG0_9PSIT</name>
<dbReference type="Ensembl" id="ENSACOT00000008006.1">
    <property type="protein sequence ID" value="ENSACOP00000007735.1"/>
    <property type="gene ID" value="ENSACOG00000005437.1"/>
</dbReference>
<organism evidence="2 3">
    <name type="scientific">Amazona collaria</name>
    <name type="common">yellow-billed parrot</name>
    <dbReference type="NCBI Taxonomy" id="241587"/>
    <lineage>
        <taxon>Eukaryota</taxon>
        <taxon>Metazoa</taxon>
        <taxon>Chordata</taxon>
        <taxon>Craniata</taxon>
        <taxon>Vertebrata</taxon>
        <taxon>Euteleostomi</taxon>
        <taxon>Archelosauria</taxon>
        <taxon>Archosauria</taxon>
        <taxon>Dinosauria</taxon>
        <taxon>Saurischia</taxon>
        <taxon>Theropoda</taxon>
        <taxon>Coelurosauria</taxon>
        <taxon>Aves</taxon>
        <taxon>Neognathae</taxon>
        <taxon>Neoaves</taxon>
        <taxon>Telluraves</taxon>
        <taxon>Australaves</taxon>
        <taxon>Psittaciformes</taxon>
        <taxon>Psittacidae</taxon>
        <taxon>Amazona</taxon>
    </lineage>
</organism>
<reference evidence="2" key="1">
    <citation type="submission" date="2025-08" db="UniProtKB">
        <authorList>
            <consortium name="Ensembl"/>
        </authorList>
    </citation>
    <scope>IDENTIFICATION</scope>
</reference>
<dbReference type="Proteomes" id="UP000694522">
    <property type="component" value="Unplaced"/>
</dbReference>